<comment type="caution">
    <text evidence="2">The sequence shown here is derived from an EMBL/GenBank/DDBJ whole genome shotgun (WGS) entry which is preliminary data.</text>
</comment>
<keyword evidence="3" id="KW-1185">Reference proteome</keyword>
<accession>A0ABQ4ZDD8</accession>
<protein>
    <recommendedName>
        <fullName evidence="4">Transposase (Putative), gypsy type</fullName>
    </recommendedName>
</protein>
<feature type="region of interest" description="Disordered" evidence="1">
    <location>
        <begin position="256"/>
        <end position="302"/>
    </location>
</feature>
<organism evidence="2 3">
    <name type="scientific">Tanacetum coccineum</name>
    <dbReference type="NCBI Taxonomy" id="301880"/>
    <lineage>
        <taxon>Eukaryota</taxon>
        <taxon>Viridiplantae</taxon>
        <taxon>Streptophyta</taxon>
        <taxon>Embryophyta</taxon>
        <taxon>Tracheophyta</taxon>
        <taxon>Spermatophyta</taxon>
        <taxon>Magnoliopsida</taxon>
        <taxon>eudicotyledons</taxon>
        <taxon>Gunneridae</taxon>
        <taxon>Pentapetalae</taxon>
        <taxon>asterids</taxon>
        <taxon>campanulids</taxon>
        <taxon>Asterales</taxon>
        <taxon>Asteraceae</taxon>
        <taxon>Asteroideae</taxon>
        <taxon>Anthemideae</taxon>
        <taxon>Anthemidinae</taxon>
        <taxon>Tanacetum</taxon>
    </lineage>
</organism>
<reference evidence="2" key="2">
    <citation type="submission" date="2022-01" db="EMBL/GenBank/DDBJ databases">
        <authorList>
            <person name="Yamashiro T."/>
            <person name="Shiraishi A."/>
            <person name="Satake H."/>
            <person name="Nakayama K."/>
        </authorList>
    </citation>
    <scope>NUCLEOTIDE SEQUENCE</scope>
</reference>
<evidence type="ECO:0000313" key="3">
    <source>
        <dbReference type="Proteomes" id="UP001151760"/>
    </source>
</evidence>
<name>A0ABQ4ZDD8_9ASTR</name>
<gene>
    <name evidence="2" type="ORF">Tco_0770761</name>
</gene>
<proteinExistence type="predicted"/>
<evidence type="ECO:0008006" key="4">
    <source>
        <dbReference type="Google" id="ProtNLM"/>
    </source>
</evidence>
<evidence type="ECO:0000256" key="1">
    <source>
        <dbReference type="SAM" id="MobiDB-lite"/>
    </source>
</evidence>
<dbReference type="EMBL" id="BQNB010011251">
    <property type="protein sequence ID" value="GJS88125.1"/>
    <property type="molecule type" value="Genomic_DNA"/>
</dbReference>
<reference evidence="2" key="1">
    <citation type="journal article" date="2022" name="Int. J. Mol. Sci.">
        <title>Draft Genome of Tanacetum Coccineum: Genomic Comparison of Closely Related Tanacetum-Family Plants.</title>
        <authorList>
            <person name="Yamashiro T."/>
            <person name="Shiraishi A."/>
            <person name="Nakayama K."/>
            <person name="Satake H."/>
        </authorList>
    </citation>
    <scope>NUCLEOTIDE SEQUENCE</scope>
</reference>
<dbReference type="Proteomes" id="UP001151760">
    <property type="component" value="Unassembled WGS sequence"/>
</dbReference>
<sequence length="659" mass="71003">MGSIDDIKSTLTQSALDALCEKFNLIDTIHPELPDRNNRIRNSPIGKIGVYTIFFDFANYRIPLSQFLVDVLEYFQINLSQLSVIATAKNDNFFWVDSSAFPLSIPWHNNKILKKVPHPTPTEFNAEVCDFLATHPAPFQKFSLSFLCLVGISRYYELDDNVYPVFLADDDEEMDLFAFISHADPTKVRISEKRIEEGQVPLLESTMGRVVPLADVNEQGNPDDNVQDVGHDAVVEEGAADGQDNPVDADIVRIEDDVPATVADKPKGTRKKRKTASGASGSNLPHKRLREDHGTSGDAGASTAGKSLVVLQDLLESSTLAAEVGVTAAATVPFITSSVTHTPKRESGGRNDSISKPNLRTQHPAERFVISSDSSHHSSANVVDDEVTFIVRSSVLPPPVLTVAVTTTAIAGATSAPVHESGIGPVQHNIFRDSASPSTAGADIAGPSQPAGVEVSTDTFYISQEMDSETLQQTYVPKWNVINDSTLDDPEVCRSMADQLAPPGRALAQLSLKEAEAAEAIRLRSQVVSIEGTKAAWVNELNSLKGWNAALEGQVTALEFAAAIKDTELASHRLSLSKAMIPLIEPLSAESLVGEASTFGVPTTAITTALSTTFTQTSSVPSMPVSAHDAEPHVEVPSSTAIVFEKEELETMPERLETS</sequence>
<evidence type="ECO:0000313" key="2">
    <source>
        <dbReference type="EMBL" id="GJS88125.1"/>
    </source>
</evidence>